<dbReference type="InterPro" id="IPR000462">
    <property type="entry name" value="CDP-OH_P_trans"/>
</dbReference>
<evidence type="ECO:0000256" key="1">
    <source>
        <dbReference type="SAM" id="MobiDB-lite"/>
    </source>
</evidence>
<gene>
    <name evidence="3" type="ORF">GCM10009627_05070</name>
</gene>
<protein>
    <submittedName>
        <fullName evidence="3">CDP-alcohol phosphatidyltransferase family protein</fullName>
    </submittedName>
</protein>
<name>A0ABN1ZAD7_9MICO</name>
<feature type="transmembrane region" description="Helical" evidence="2">
    <location>
        <begin position="79"/>
        <end position="106"/>
    </location>
</feature>
<accession>A0ABN1ZAD7</accession>
<comment type="caution">
    <text evidence="3">The sequence shown here is derived from an EMBL/GenBank/DDBJ whole genome shotgun (WGS) entry which is preliminary data.</text>
</comment>
<dbReference type="Pfam" id="PF01066">
    <property type="entry name" value="CDP-OH_P_transf"/>
    <property type="match status" value="1"/>
</dbReference>
<feature type="transmembrane region" description="Helical" evidence="2">
    <location>
        <begin position="257"/>
        <end position="277"/>
    </location>
</feature>
<keyword evidence="2" id="KW-1133">Transmembrane helix</keyword>
<feature type="transmembrane region" description="Helical" evidence="2">
    <location>
        <begin position="164"/>
        <end position="183"/>
    </location>
</feature>
<proteinExistence type="predicted"/>
<keyword evidence="2" id="KW-0472">Membrane</keyword>
<feature type="region of interest" description="Disordered" evidence="1">
    <location>
        <begin position="1"/>
        <end position="25"/>
    </location>
</feature>
<dbReference type="Gene3D" id="1.20.120.1760">
    <property type="match status" value="1"/>
</dbReference>
<feature type="transmembrane region" description="Helical" evidence="2">
    <location>
        <begin position="229"/>
        <end position="251"/>
    </location>
</feature>
<organism evidence="3 4">
    <name type="scientific">Curtobacterium herbarum</name>
    <dbReference type="NCBI Taxonomy" id="150122"/>
    <lineage>
        <taxon>Bacteria</taxon>
        <taxon>Bacillati</taxon>
        <taxon>Actinomycetota</taxon>
        <taxon>Actinomycetes</taxon>
        <taxon>Micrococcales</taxon>
        <taxon>Microbacteriaceae</taxon>
        <taxon>Curtobacterium</taxon>
    </lineage>
</organism>
<evidence type="ECO:0000256" key="2">
    <source>
        <dbReference type="SAM" id="Phobius"/>
    </source>
</evidence>
<dbReference type="EMBL" id="BAAAJX010000002">
    <property type="protein sequence ID" value="GAA1492161.1"/>
    <property type="molecule type" value="Genomic_DNA"/>
</dbReference>
<feature type="compositionally biased region" description="Acidic residues" evidence="1">
    <location>
        <begin position="1"/>
        <end position="10"/>
    </location>
</feature>
<dbReference type="Proteomes" id="UP001501742">
    <property type="component" value="Unassembled WGS sequence"/>
</dbReference>
<evidence type="ECO:0000313" key="4">
    <source>
        <dbReference type="Proteomes" id="UP001501742"/>
    </source>
</evidence>
<dbReference type="InterPro" id="IPR043130">
    <property type="entry name" value="CDP-OH_PTrfase_TM_dom"/>
</dbReference>
<sequence length="285" mass="30593">MTDMADDDLGNDGAPDPRGGRGFTRPTSIAELRAVAQPDEVRARANAEHWTASLYLRDISPYLTSLLLRTRVSANQVTGLMILVGWSTAAALLIPGIWGALLALVLGQLQMLVDCSDGEVARWRGTRSPAGIFLDKVGHYTTEGLIPIALGVRAATWPIHGADWMWTTIGCALGLVIVLNKALNDMVHVARAHGGMAKLADRRDGVTAPSGARLATLRRIARFLPFHRLYHSVELTIITFVVALLALVIGHPLADRVLVGALLPLAVLATAGHFLAIMSSKRVRA</sequence>
<evidence type="ECO:0000313" key="3">
    <source>
        <dbReference type="EMBL" id="GAA1492161.1"/>
    </source>
</evidence>
<reference evidence="4" key="1">
    <citation type="journal article" date="2019" name="Int. J. Syst. Evol. Microbiol.">
        <title>The Global Catalogue of Microorganisms (GCM) 10K type strain sequencing project: providing services to taxonomists for standard genome sequencing and annotation.</title>
        <authorList>
            <consortium name="The Broad Institute Genomics Platform"/>
            <consortium name="The Broad Institute Genome Sequencing Center for Infectious Disease"/>
            <person name="Wu L."/>
            <person name="Ma J."/>
        </authorList>
    </citation>
    <scope>NUCLEOTIDE SEQUENCE [LARGE SCALE GENOMIC DNA]</scope>
    <source>
        <strain evidence="4">JCM 12140</strain>
    </source>
</reference>
<keyword evidence="2" id="KW-0812">Transmembrane</keyword>
<keyword evidence="4" id="KW-1185">Reference proteome</keyword>